<gene>
    <name evidence="1" type="ORF">N7493_001091</name>
</gene>
<proteinExistence type="predicted"/>
<evidence type="ECO:0000313" key="2">
    <source>
        <dbReference type="Proteomes" id="UP001215712"/>
    </source>
</evidence>
<protein>
    <recommendedName>
        <fullName evidence="3">Transcription factor domain-containing protein</fullName>
    </recommendedName>
</protein>
<keyword evidence="2" id="KW-1185">Reference proteome</keyword>
<sequence length="298" mass="33723">MSPDRTANVGPYFALMIPRARQPKPLPEIIASNLQFAIDILKNTPKTMVLENQTPWCHSKLYKNAMPRAMQDAFACCSLYLSKNEVNAPVIMSLFDERIRETIATPEPDKLLDKLARVHALILYQIMRLFDGDIRSHATADALFASLTSSVLSLLQHLHLPLPSDALESLPISIDSVGTFWESWVIQESARRTVLLAFYFMQIYKILQGNVPTYCDGKLGLQHSWYLSAHLWHAQSAFDFAVAWAEKPHFVVDNLDFSWALTTAQPEDLDLFGKMLLVTIMGIDSTRAWFHGRGSIFP</sequence>
<dbReference type="AlphaFoldDB" id="A0AAD6HTV2"/>
<evidence type="ECO:0008006" key="3">
    <source>
        <dbReference type="Google" id="ProtNLM"/>
    </source>
</evidence>
<evidence type="ECO:0000313" key="1">
    <source>
        <dbReference type="EMBL" id="KAJ5737936.1"/>
    </source>
</evidence>
<reference evidence="1" key="1">
    <citation type="journal article" date="2023" name="IMA Fungus">
        <title>Comparative genomic study of the Penicillium genus elucidates a diverse pangenome and 15 lateral gene transfer events.</title>
        <authorList>
            <person name="Petersen C."/>
            <person name="Sorensen T."/>
            <person name="Nielsen M.R."/>
            <person name="Sondergaard T.E."/>
            <person name="Sorensen J.L."/>
            <person name="Fitzpatrick D.A."/>
            <person name="Frisvad J.C."/>
            <person name="Nielsen K.L."/>
        </authorList>
    </citation>
    <scope>NUCLEOTIDE SEQUENCE</scope>
    <source>
        <strain evidence="1">IBT 17514</strain>
    </source>
</reference>
<organism evidence="1 2">
    <name type="scientific">Penicillium malachiteum</name>
    <dbReference type="NCBI Taxonomy" id="1324776"/>
    <lineage>
        <taxon>Eukaryota</taxon>
        <taxon>Fungi</taxon>
        <taxon>Dikarya</taxon>
        <taxon>Ascomycota</taxon>
        <taxon>Pezizomycotina</taxon>
        <taxon>Eurotiomycetes</taxon>
        <taxon>Eurotiomycetidae</taxon>
        <taxon>Eurotiales</taxon>
        <taxon>Aspergillaceae</taxon>
        <taxon>Penicillium</taxon>
    </lineage>
</organism>
<accession>A0AAD6HTV2</accession>
<dbReference type="Proteomes" id="UP001215712">
    <property type="component" value="Unassembled WGS sequence"/>
</dbReference>
<name>A0AAD6HTV2_9EURO</name>
<comment type="caution">
    <text evidence="1">The sequence shown here is derived from an EMBL/GenBank/DDBJ whole genome shotgun (WGS) entry which is preliminary data.</text>
</comment>
<dbReference type="EMBL" id="JAQJAN010000002">
    <property type="protein sequence ID" value="KAJ5737936.1"/>
    <property type="molecule type" value="Genomic_DNA"/>
</dbReference>
<reference evidence="1" key="2">
    <citation type="submission" date="2023-01" db="EMBL/GenBank/DDBJ databases">
        <authorList>
            <person name="Petersen C."/>
        </authorList>
    </citation>
    <scope>NUCLEOTIDE SEQUENCE</scope>
    <source>
        <strain evidence="1">IBT 17514</strain>
    </source>
</reference>